<dbReference type="PANTHER" id="PTHR34504:SF2">
    <property type="entry name" value="UPF0150 PROTEIN SSL0259"/>
    <property type="match status" value="1"/>
</dbReference>
<name>A0ABR5CQ33_9HYPH</name>
<reference evidence="2 3" key="1">
    <citation type="submission" date="2015-03" db="EMBL/GenBank/DDBJ databases">
        <title>Draft Genome Sequences of Agrobacterium nepotum Strain 39/7T (= CFBP 7436T = LMG 26435T) and Agrobacterium sp. Strain KFB 330 (= CFBP 8308 = LMG 28674).</title>
        <authorList>
            <person name="Kuzmanovic N."/>
            <person name="Pulawska J."/>
            <person name="Obradovic A."/>
        </authorList>
    </citation>
    <scope>NUCLEOTIDE SEQUENCE [LARGE SCALE GENOMIC DNA]</scope>
    <source>
        <strain evidence="2 3">39/7</strain>
    </source>
</reference>
<sequence>MRNYIGLIHKDADSDYGVSFPDFPGVVTAGTDLDDARRMAEEALALHVEGMIEDGEAIPEPCSLEAIMADPENKDGVAILVSLKTGSKKSVRLNITLPEDVLKEIDAFAEAKGLTRSGFLARAAKHEISNARDDGDWQEFAA</sequence>
<proteinExistence type="predicted"/>
<dbReference type="CDD" id="cd22231">
    <property type="entry name" value="RHH_NikR_HicB-like"/>
    <property type="match status" value="1"/>
</dbReference>
<accession>A0ABR5CQ33</accession>
<dbReference type="Gene3D" id="1.10.1220.10">
    <property type="entry name" value="Met repressor-like"/>
    <property type="match status" value="1"/>
</dbReference>
<dbReference type="InterPro" id="IPR013321">
    <property type="entry name" value="Arc_rbn_hlx_hlx"/>
</dbReference>
<comment type="caution">
    <text evidence="2">The sequence shown here is derived from an EMBL/GenBank/DDBJ whole genome shotgun (WGS) entry which is preliminary data.</text>
</comment>
<dbReference type="InterPro" id="IPR035069">
    <property type="entry name" value="TTHA1013/TTHA0281-like"/>
</dbReference>
<dbReference type="InterPro" id="IPR010985">
    <property type="entry name" value="Ribbon_hlx_hlx"/>
</dbReference>
<dbReference type="InterPro" id="IPR031807">
    <property type="entry name" value="HicB-like"/>
</dbReference>
<protein>
    <submittedName>
        <fullName evidence="2">CopG family transcriptional regulator</fullName>
    </submittedName>
</protein>
<dbReference type="Gene3D" id="3.30.160.250">
    <property type="match status" value="1"/>
</dbReference>
<dbReference type="SUPFAM" id="SSF47598">
    <property type="entry name" value="Ribbon-helix-helix"/>
    <property type="match status" value="1"/>
</dbReference>
<dbReference type="EMBL" id="JWJH01000015">
    <property type="protein sequence ID" value="KJF66727.1"/>
    <property type="molecule type" value="Genomic_DNA"/>
</dbReference>
<evidence type="ECO:0000313" key="3">
    <source>
        <dbReference type="Proteomes" id="UP000052068"/>
    </source>
</evidence>
<dbReference type="InterPro" id="IPR051404">
    <property type="entry name" value="TA_system_antitoxin"/>
</dbReference>
<keyword evidence="3" id="KW-1185">Reference proteome</keyword>
<dbReference type="PANTHER" id="PTHR34504">
    <property type="entry name" value="ANTITOXIN HICB"/>
    <property type="match status" value="1"/>
</dbReference>
<dbReference type="Pfam" id="PF15919">
    <property type="entry name" value="HicB_lk_antitox"/>
    <property type="match status" value="1"/>
</dbReference>
<organism evidence="2 3">
    <name type="scientific">Rhizobium nepotum 39/7</name>
    <dbReference type="NCBI Taxonomy" id="1368418"/>
    <lineage>
        <taxon>Bacteria</taxon>
        <taxon>Pseudomonadati</taxon>
        <taxon>Pseudomonadota</taxon>
        <taxon>Alphaproteobacteria</taxon>
        <taxon>Hyphomicrobiales</taxon>
        <taxon>Rhizobiaceae</taxon>
        <taxon>Rhizobium/Agrobacterium group</taxon>
        <taxon>Rhizobium</taxon>
    </lineage>
</organism>
<evidence type="ECO:0000313" key="2">
    <source>
        <dbReference type="EMBL" id="KJF66727.1"/>
    </source>
</evidence>
<feature type="domain" description="HicB-like antitoxin of toxin-antitoxin system" evidence="1">
    <location>
        <begin position="4"/>
        <end position="124"/>
    </location>
</feature>
<gene>
    <name evidence="2" type="ORF">RS75_16405</name>
</gene>
<evidence type="ECO:0000259" key="1">
    <source>
        <dbReference type="Pfam" id="PF15919"/>
    </source>
</evidence>
<dbReference type="Proteomes" id="UP000052068">
    <property type="component" value="Unassembled WGS sequence"/>
</dbReference>
<dbReference type="RefSeq" id="WP_045022202.1">
    <property type="nucleotide sequence ID" value="NZ_JWJH01000015.1"/>
</dbReference>
<dbReference type="SUPFAM" id="SSF143100">
    <property type="entry name" value="TTHA1013/TTHA0281-like"/>
    <property type="match status" value="1"/>
</dbReference>